<evidence type="ECO:0000256" key="12">
    <source>
        <dbReference type="ARBA" id="ARBA00022958"/>
    </source>
</evidence>
<proteinExistence type="inferred from homology"/>
<dbReference type="AlphaFoldDB" id="A0A1C7IFM2"/>
<dbReference type="Proteomes" id="UP000092574">
    <property type="component" value="Chromosome"/>
</dbReference>
<evidence type="ECO:0000256" key="10">
    <source>
        <dbReference type="ARBA" id="ARBA00022777"/>
    </source>
</evidence>
<reference evidence="17" key="1">
    <citation type="submission" date="2017-04" db="EMBL/GenBank/DDBJ databases">
        <title>Complete Genome Sequences of Twelve Strains of a Stable Defined Moderately Diverse Mouse Microbiota 2 (sDMDMm2).</title>
        <authorList>
            <person name="Uchimura Y."/>
            <person name="Wyss M."/>
            <person name="Brugiroux S."/>
            <person name="Limenitakis J.P."/>
            <person name="Stecher B."/>
            <person name="McCoy K.D."/>
            <person name="Macpherson A.J."/>
        </authorList>
    </citation>
    <scope>NUCLEOTIDE SEQUENCE</scope>
    <source>
        <strain evidence="17">YL58</strain>
    </source>
</reference>
<evidence type="ECO:0000256" key="9">
    <source>
        <dbReference type="ARBA" id="ARBA00022741"/>
    </source>
</evidence>
<dbReference type="OrthoDB" id="9804707at2"/>
<keyword evidence="9 16" id="KW-0547">Nucleotide-binding</keyword>
<evidence type="ECO:0000256" key="14">
    <source>
        <dbReference type="ARBA" id="ARBA00038036"/>
    </source>
</evidence>
<name>A0A1C7IFM2_9FIRM</name>
<sequence>MLLVIDVGNTNITLGVFDGEELKGTFRMTTRQNRTSDEYGILMCNMLEYRGIPKAAVKDAIISSVVPDVMHSLASGVIKYFNIYPIHVGPGCKTGIRITSVNPKEIGADRIVDAVAAYELYGGPVLVLDFGTATTYDLITEDGCFAAGITSPGIEISAKALWQDAAKLPKIAIEKPDSILAKETISSMQAGLVYGYIGQVEYIIRKVKEESGIENLKVVATGGLGKIIADETEMIDVYDTQLTLTGLRIIFEKTKKSRG</sequence>
<keyword evidence="11 16" id="KW-0067">ATP-binding</keyword>
<dbReference type="EMBL" id="CP015405">
    <property type="protein sequence ID" value="ANU77653.1"/>
    <property type="molecule type" value="Genomic_DNA"/>
</dbReference>
<organism evidence="17 18">
    <name type="scientific">Blautia pseudococcoides</name>
    <dbReference type="NCBI Taxonomy" id="1796616"/>
    <lineage>
        <taxon>Bacteria</taxon>
        <taxon>Bacillati</taxon>
        <taxon>Bacillota</taxon>
        <taxon>Clostridia</taxon>
        <taxon>Lachnospirales</taxon>
        <taxon>Lachnospiraceae</taxon>
        <taxon>Blautia</taxon>
    </lineage>
</organism>
<dbReference type="RefSeq" id="WP_065543759.1">
    <property type="nucleotide sequence ID" value="NZ_CP015405.2"/>
</dbReference>
<keyword evidence="16" id="KW-0479">Metal-binding</keyword>
<dbReference type="Pfam" id="PF03309">
    <property type="entry name" value="Pan_kinase"/>
    <property type="match status" value="1"/>
</dbReference>
<dbReference type="NCBIfam" id="NF009855">
    <property type="entry name" value="PRK13321.1"/>
    <property type="match status" value="1"/>
</dbReference>
<feature type="binding site" evidence="16">
    <location>
        <begin position="107"/>
        <end position="110"/>
    </location>
    <ligand>
        <name>substrate</name>
    </ligand>
</feature>
<dbReference type="PANTHER" id="PTHR34265:SF1">
    <property type="entry name" value="TYPE III PANTOTHENATE KINASE"/>
    <property type="match status" value="1"/>
</dbReference>
<comment type="caution">
    <text evidence="16">Lacks conserved residue(s) required for the propagation of feature annotation.</text>
</comment>
<dbReference type="PANTHER" id="PTHR34265">
    <property type="entry name" value="TYPE III PANTOTHENATE KINASE"/>
    <property type="match status" value="1"/>
</dbReference>
<evidence type="ECO:0000256" key="5">
    <source>
        <dbReference type="ARBA" id="ARBA00011738"/>
    </source>
</evidence>
<dbReference type="GO" id="GO:0005737">
    <property type="term" value="C:cytoplasm"/>
    <property type="evidence" value="ECO:0007669"/>
    <property type="project" value="UniProtKB-SubCell"/>
</dbReference>
<evidence type="ECO:0000256" key="15">
    <source>
        <dbReference type="ARBA" id="ARBA00040883"/>
    </source>
</evidence>
<keyword evidence="12 16" id="KW-0630">Potassium</keyword>
<evidence type="ECO:0000256" key="8">
    <source>
        <dbReference type="ARBA" id="ARBA00022679"/>
    </source>
</evidence>
<keyword evidence="13 16" id="KW-0173">Coenzyme A biosynthesis</keyword>
<dbReference type="GO" id="GO:0046872">
    <property type="term" value="F:metal ion binding"/>
    <property type="evidence" value="ECO:0007669"/>
    <property type="project" value="UniProtKB-KW"/>
</dbReference>
<evidence type="ECO:0000256" key="16">
    <source>
        <dbReference type="HAMAP-Rule" id="MF_01274"/>
    </source>
</evidence>
<comment type="cofactor">
    <cofactor evidence="2">
        <name>K(+)</name>
        <dbReference type="ChEBI" id="CHEBI:29103"/>
    </cofactor>
</comment>
<dbReference type="KEGG" id="byl:A4V09_19035"/>
<comment type="pathway">
    <text evidence="4 16">Cofactor biosynthesis; coenzyme A biosynthesis; CoA from (R)-pantothenate: step 1/5.</text>
</comment>
<protein>
    <recommendedName>
        <fullName evidence="15 16">Type III pantothenate kinase</fullName>
        <ecNumber evidence="6 16">2.7.1.33</ecNumber>
    </recommendedName>
    <alternativeName>
        <fullName evidence="16">PanK-III</fullName>
    </alternativeName>
    <alternativeName>
        <fullName evidence="16">Pantothenic acid kinase</fullName>
    </alternativeName>
</protein>
<keyword evidence="10 16" id="KW-0418">Kinase</keyword>
<dbReference type="CDD" id="cd24015">
    <property type="entry name" value="ASKHA_NBD_PanK-III"/>
    <property type="match status" value="1"/>
</dbReference>
<dbReference type="SUPFAM" id="SSF53067">
    <property type="entry name" value="Actin-like ATPase domain"/>
    <property type="match status" value="2"/>
</dbReference>
<evidence type="ECO:0000256" key="3">
    <source>
        <dbReference type="ARBA" id="ARBA00004496"/>
    </source>
</evidence>
<gene>
    <name evidence="16" type="primary">coaX</name>
    <name evidence="17" type="ORF">A4V09_19035</name>
</gene>
<feature type="active site" description="Proton acceptor" evidence="16">
    <location>
        <position position="109"/>
    </location>
</feature>
<dbReference type="GO" id="GO:0015937">
    <property type="term" value="P:coenzyme A biosynthetic process"/>
    <property type="evidence" value="ECO:0007669"/>
    <property type="project" value="UniProtKB-UniRule"/>
</dbReference>
<dbReference type="NCBIfam" id="NF009848">
    <property type="entry name" value="PRK13318.1-6"/>
    <property type="match status" value="1"/>
</dbReference>
<feature type="binding site" evidence="16">
    <location>
        <begin position="6"/>
        <end position="13"/>
    </location>
    <ligand>
        <name>ATP</name>
        <dbReference type="ChEBI" id="CHEBI:30616"/>
    </ligand>
</feature>
<evidence type="ECO:0000256" key="1">
    <source>
        <dbReference type="ARBA" id="ARBA00001206"/>
    </source>
</evidence>
<keyword evidence="18" id="KW-1185">Reference proteome</keyword>
<comment type="catalytic activity">
    <reaction evidence="1 16">
        <text>(R)-pantothenate + ATP = (R)-4'-phosphopantothenate + ADP + H(+)</text>
        <dbReference type="Rhea" id="RHEA:16373"/>
        <dbReference type="ChEBI" id="CHEBI:10986"/>
        <dbReference type="ChEBI" id="CHEBI:15378"/>
        <dbReference type="ChEBI" id="CHEBI:29032"/>
        <dbReference type="ChEBI" id="CHEBI:30616"/>
        <dbReference type="ChEBI" id="CHEBI:456216"/>
        <dbReference type="EC" id="2.7.1.33"/>
    </reaction>
</comment>
<comment type="cofactor">
    <cofactor evidence="16">
        <name>NH4(+)</name>
        <dbReference type="ChEBI" id="CHEBI:28938"/>
    </cofactor>
    <cofactor evidence="16">
        <name>K(+)</name>
        <dbReference type="ChEBI" id="CHEBI:29103"/>
    </cofactor>
    <text evidence="16">A monovalent cation. Ammonium or potassium.</text>
</comment>
<feature type="binding site" evidence="16">
    <location>
        <position position="184"/>
    </location>
    <ligand>
        <name>substrate</name>
    </ligand>
</feature>
<evidence type="ECO:0000256" key="4">
    <source>
        <dbReference type="ARBA" id="ARBA00005225"/>
    </source>
</evidence>
<dbReference type="InterPro" id="IPR043129">
    <property type="entry name" value="ATPase_NBD"/>
</dbReference>
<dbReference type="HAMAP" id="MF_01274">
    <property type="entry name" value="Pantothen_kinase_3"/>
    <property type="match status" value="1"/>
</dbReference>
<keyword evidence="7 16" id="KW-0963">Cytoplasm</keyword>
<evidence type="ECO:0000256" key="7">
    <source>
        <dbReference type="ARBA" id="ARBA00022490"/>
    </source>
</evidence>
<evidence type="ECO:0000256" key="11">
    <source>
        <dbReference type="ARBA" id="ARBA00022840"/>
    </source>
</evidence>
<evidence type="ECO:0000256" key="6">
    <source>
        <dbReference type="ARBA" id="ARBA00012102"/>
    </source>
</evidence>
<dbReference type="UniPathway" id="UPA00241">
    <property type="reaction ID" value="UER00352"/>
</dbReference>
<evidence type="ECO:0000256" key="13">
    <source>
        <dbReference type="ARBA" id="ARBA00022993"/>
    </source>
</evidence>
<dbReference type="Gene3D" id="3.30.420.40">
    <property type="match status" value="2"/>
</dbReference>
<feature type="binding site" evidence="16">
    <location>
        <position position="129"/>
    </location>
    <ligand>
        <name>K(+)</name>
        <dbReference type="ChEBI" id="CHEBI:29103"/>
    </ligand>
</feature>
<evidence type="ECO:0000313" key="17">
    <source>
        <dbReference type="EMBL" id="ANU77653.1"/>
    </source>
</evidence>
<keyword evidence="8 16" id="KW-0808">Transferase</keyword>
<comment type="function">
    <text evidence="16">Catalyzes the phosphorylation of pantothenate (Pan), the first step in CoA biosynthesis.</text>
</comment>
<dbReference type="STRING" id="1796616.A4V09_19035"/>
<evidence type="ECO:0000313" key="18">
    <source>
        <dbReference type="Proteomes" id="UP000092574"/>
    </source>
</evidence>
<dbReference type="InterPro" id="IPR004619">
    <property type="entry name" value="Type_III_PanK"/>
</dbReference>
<dbReference type="GO" id="GO:0005524">
    <property type="term" value="F:ATP binding"/>
    <property type="evidence" value="ECO:0007669"/>
    <property type="project" value="UniProtKB-UniRule"/>
</dbReference>
<dbReference type="EC" id="2.7.1.33" evidence="6 16"/>
<comment type="similarity">
    <text evidence="14 16">Belongs to the type III pantothenate kinase family.</text>
</comment>
<dbReference type="GO" id="GO:0004594">
    <property type="term" value="F:pantothenate kinase activity"/>
    <property type="evidence" value="ECO:0007669"/>
    <property type="project" value="UniProtKB-UniRule"/>
</dbReference>
<evidence type="ECO:0000256" key="2">
    <source>
        <dbReference type="ARBA" id="ARBA00001958"/>
    </source>
</evidence>
<accession>A0A1C7IFM2</accession>
<feature type="binding site" evidence="16">
    <location>
        <position position="132"/>
    </location>
    <ligand>
        <name>ATP</name>
        <dbReference type="ChEBI" id="CHEBI:30616"/>
    </ligand>
</feature>
<dbReference type="NCBIfam" id="TIGR00671">
    <property type="entry name" value="baf"/>
    <property type="match status" value="1"/>
</dbReference>
<comment type="subcellular location">
    <subcellularLocation>
        <location evidence="3 16">Cytoplasm</location>
    </subcellularLocation>
</comment>
<comment type="subunit">
    <text evidence="5 16">Homodimer.</text>
</comment>